<proteinExistence type="predicted"/>
<keyword evidence="5" id="KW-1185">Reference proteome</keyword>
<dbReference type="Pfam" id="PF03101">
    <property type="entry name" value="FAR1"/>
    <property type="match status" value="1"/>
</dbReference>
<organism evidence="4 5">
    <name type="scientific">Hibiscus sabdariffa</name>
    <name type="common">roselle</name>
    <dbReference type="NCBI Taxonomy" id="183260"/>
    <lineage>
        <taxon>Eukaryota</taxon>
        <taxon>Viridiplantae</taxon>
        <taxon>Streptophyta</taxon>
        <taxon>Embryophyta</taxon>
        <taxon>Tracheophyta</taxon>
        <taxon>Spermatophyta</taxon>
        <taxon>Magnoliopsida</taxon>
        <taxon>eudicotyledons</taxon>
        <taxon>Gunneridae</taxon>
        <taxon>Pentapetalae</taxon>
        <taxon>rosids</taxon>
        <taxon>malvids</taxon>
        <taxon>Malvales</taxon>
        <taxon>Malvaceae</taxon>
        <taxon>Malvoideae</taxon>
        <taxon>Hibiscus</taxon>
    </lineage>
</organism>
<evidence type="ECO:0000256" key="1">
    <source>
        <dbReference type="SAM" id="MobiDB-lite"/>
    </source>
</evidence>
<feature type="domain" description="FAR1" evidence="2">
    <location>
        <begin position="37"/>
        <end position="127"/>
    </location>
</feature>
<reference evidence="4 5" key="1">
    <citation type="journal article" date="2024" name="G3 (Bethesda)">
        <title>Genome assembly of Hibiscus sabdariffa L. provides insights into metabolisms of medicinal natural products.</title>
        <authorList>
            <person name="Kim T."/>
        </authorList>
    </citation>
    <scope>NUCLEOTIDE SEQUENCE [LARGE SCALE GENOMIC DNA]</scope>
    <source>
        <strain evidence="4">TK-2024</strain>
        <tissue evidence="4">Old leaves</tissue>
    </source>
</reference>
<dbReference type="EMBL" id="JBBPBN010000035">
    <property type="protein sequence ID" value="KAK9002195.1"/>
    <property type="molecule type" value="Genomic_DNA"/>
</dbReference>
<feature type="region of interest" description="Disordered" evidence="1">
    <location>
        <begin position="316"/>
        <end position="349"/>
    </location>
</feature>
<evidence type="ECO:0000259" key="3">
    <source>
        <dbReference type="Pfam" id="PF26175"/>
    </source>
</evidence>
<evidence type="ECO:0000313" key="4">
    <source>
        <dbReference type="EMBL" id="KAK9002195.1"/>
    </source>
</evidence>
<sequence length="395" mass="46113">MLDFDLNEPLMEEENNEQDDEPFIGQTFESEDEAFVFYNNYAKRHGFVVRKDRSDTRNGKTIRRDILCHRAGKQRLKVADHSKPQRNKKSSKCDCKAHMRITLKRSFDIFPEEWHVSKFVNLHNHGMISPEAMRFLPTNRTITSEDEKQILMYKEAGLQVRQIIKVMELQKNVKHGELSFIDKDVRNLFDRVKRMLGASDAKDLVDYMKSAKQENKMFQYVFTVDGYGRLEHLFWCQPQSFDCCWFAALLRNDYKNWCASFYQLYKMTVPEDFEHSWTLMVAKFKLQDNRHIKAGSIGKEVIDEDTLPEDEYIPLSNTLGGGDEVLPPPQSKKKGRPKKKRDKSGKELRKKLTKSCSICKQSGHTKPTCPSNENIVVVNNMDASTSFISQKRKKK</sequence>
<evidence type="ECO:0000259" key="2">
    <source>
        <dbReference type="Pfam" id="PF03101"/>
    </source>
</evidence>
<dbReference type="Pfam" id="PF26175">
    <property type="entry name" value="HTH_FAR1"/>
    <property type="match status" value="1"/>
</dbReference>
<feature type="domain" description="FAR1-related sequence 11-like HTH-like" evidence="3">
    <location>
        <begin position="141"/>
        <end position="195"/>
    </location>
</feature>
<comment type="caution">
    <text evidence="4">The sequence shown here is derived from an EMBL/GenBank/DDBJ whole genome shotgun (WGS) entry which is preliminary data.</text>
</comment>
<dbReference type="PANTHER" id="PTHR47718:SF9">
    <property type="entry name" value="PROTEIN FAR1-RELATED SEQUENCE"/>
    <property type="match status" value="1"/>
</dbReference>
<evidence type="ECO:0008006" key="6">
    <source>
        <dbReference type="Google" id="ProtNLM"/>
    </source>
</evidence>
<evidence type="ECO:0000313" key="5">
    <source>
        <dbReference type="Proteomes" id="UP001396334"/>
    </source>
</evidence>
<name>A0ABR2QNP5_9ROSI</name>
<accession>A0ABR2QNP5</accession>
<dbReference type="InterPro" id="IPR004330">
    <property type="entry name" value="FAR1_DNA_bnd_dom"/>
</dbReference>
<feature type="compositionally biased region" description="Basic residues" evidence="1">
    <location>
        <begin position="331"/>
        <end position="349"/>
    </location>
</feature>
<dbReference type="Proteomes" id="UP001396334">
    <property type="component" value="Unassembled WGS sequence"/>
</dbReference>
<protein>
    <recommendedName>
        <fullName evidence="6">Protein FAR1-RELATED SEQUENCE</fullName>
    </recommendedName>
</protein>
<dbReference type="PANTHER" id="PTHR47718">
    <property type="entry name" value="OS01G0519700 PROTEIN"/>
    <property type="match status" value="1"/>
</dbReference>
<gene>
    <name evidence="4" type="ORF">V6N11_024881</name>
</gene>
<feature type="compositionally biased region" description="Acidic residues" evidence="1">
    <location>
        <begin position="10"/>
        <end position="20"/>
    </location>
</feature>
<feature type="region of interest" description="Disordered" evidence="1">
    <location>
        <begin position="1"/>
        <end position="20"/>
    </location>
</feature>
<dbReference type="InterPro" id="IPR058778">
    <property type="entry name" value="HTH_FAR1-11-like"/>
</dbReference>